<evidence type="ECO:0000256" key="6">
    <source>
        <dbReference type="ARBA" id="ARBA00022737"/>
    </source>
</evidence>
<evidence type="ECO:0000256" key="4">
    <source>
        <dbReference type="ARBA" id="ARBA00022602"/>
    </source>
</evidence>
<dbReference type="PROSITE" id="PS51147">
    <property type="entry name" value="PFTA"/>
    <property type="match status" value="4"/>
</dbReference>
<dbReference type="Gene3D" id="2.60.40.1130">
    <property type="entry name" value="Rab geranylgeranyltransferase alpha-subunit, insert domain"/>
    <property type="match status" value="1"/>
</dbReference>
<dbReference type="InterPro" id="IPR001611">
    <property type="entry name" value="Leu-rich_rpt"/>
</dbReference>
<dbReference type="GO" id="GO:0004663">
    <property type="term" value="F:Rab geranylgeranyltransferase activity"/>
    <property type="evidence" value="ECO:0007669"/>
    <property type="project" value="UniProtKB-UniRule"/>
</dbReference>
<keyword evidence="6" id="KW-0677">Repeat</keyword>
<comment type="catalytic activity">
    <reaction evidence="8 9">
        <text>geranylgeranyl diphosphate + L-cysteinyl-[protein] = S-geranylgeranyl-L-cysteinyl-[protein] + diphosphate</text>
        <dbReference type="Rhea" id="RHEA:21240"/>
        <dbReference type="Rhea" id="RHEA-COMP:10131"/>
        <dbReference type="Rhea" id="RHEA-COMP:11537"/>
        <dbReference type="ChEBI" id="CHEBI:29950"/>
        <dbReference type="ChEBI" id="CHEBI:33019"/>
        <dbReference type="ChEBI" id="CHEBI:57533"/>
        <dbReference type="ChEBI" id="CHEBI:86021"/>
        <dbReference type="EC" id="2.5.1.60"/>
    </reaction>
</comment>
<reference evidence="10 11" key="1">
    <citation type="submission" date="2015-01" db="EMBL/GenBank/DDBJ databases">
        <title>Evolution of Trichinella species and genotypes.</title>
        <authorList>
            <person name="Korhonen P.K."/>
            <person name="Edoardo P."/>
            <person name="Giuseppe L.R."/>
            <person name="Gasser R.B."/>
        </authorList>
    </citation>
    <scope>NUCLEOTIDE SEQUENCE [LARGE SCALE GENOMIC DNA]</scope>
    <source>
        <strain evidence="10">ISS470</strain>
    </source>
</reference>
<evidence type="ECO:0000256" key="5">
    <source>
        <dbReference type="ARBA" id="ARBA00022679"/>
    </source>
</evidence>
<comment type="similarity">
    <text evidence="1 9">Belongs to the protein prenyltransferase subunit alpha family.</text>
</comment>
<dbReference type="PANTHER" id="PTHR11129:SF2">
    <property type="entry name" value="GERANYLGERANYL TRANSFERASE TYPE-2 SUBUNIT ALPHA"/>
    <property type="match status" value="1"/>
</dbReference>
<dbReference type="GO" id="GO:0097354">
    <property type="term" value="P:prenylation"/>
    <property type="evidence" value="ECO:0007669"/>
    <property type="project" value="UniProtKB-UniRule"/>
</dbReference>
<dbReference type="InterPro" id="IPR002088">
    <property type="entry name" value="Prenyl_trans_a"/>
</dbReference>
<proteinExistence type="inferred from homology"/>
<dbReference type="GO" id="GO:0005968">
    <property type="term" value="C:Rab-protein geranylgeranyltransferase complex"/>
    <property type="evidence" value="ECO:0007669"/>
    <property type="project" value="TreeGrafter"/>
</dbReference>
<evidence type="ECO:0000256" key="1">
    <source>
        <dbReference type="ARBA" id="ARBA00006734"/>
    </source>
</evidence>
<dbReference type="Gene3D" id="3.80.10.10">
    <property type="entry name" value="Ribonuclease Inhibitor"/>
    <property type="match status" value="1"/>
</dbReference>
<evidence type="ECO:0000256" key="7">
    <source>
        <dbReference type="ARBA" id="ARBA00031267"/>
    </source>
</evidence>
<keyword evidence="5 9" id="KW-0808">Transferase</keyword>
<dbReference type="Gene3D" id="1.25.40.120">
    <property type="entry name" value="Protein prenylyltransferase"/>
    <property type="match status" value="1"/>
</dbReference>
<dbReference type="PROSITE" id="PS51450">
    <property type="entry name" value="LRR"/>
    <property type="match status" value="1"/>
</dbReference>
<dbReference type="InterPro" id="IPR032675">
    <property type="entry name" value="LRR_dom_sf"/>
</dbReference>
<evidence type="ECO:0000313" key="10">
    <source>
        <dbReference type="EMBL" id="KRY83424.1"/>
    </source>
</evidence>
<dbReference type="SUPFAM" id="SSF52075">
    <property type="entry name" value="Outer arm dynein light chain 1"/>
    <property type="match status" value="1"/>
</dbReference>
<organism evidence="10 11">
    <name type="scientific">Trichinella pseudospiralis</name>
    <name type="common">Parasitic roundworm</name>
    <dbReference type="NCBI Taxonomy" id="6337"/>
    <lineage>
        <taxon>Eukaryota</taxon>
        <taxon>Metazoa</taxon>
        <taxon>Ecdysozoa</taxon>
        <taxon>Nematoda</taxon>
        <taxon>Enoplea</taxon>
        <taxon>Dorylaimia</taxon>
        <taxon>Trichinellida</taxon>
        <taxon>Trichinellidae</taxon>
        <taxon>Trichinella</taxon>
    </lineage>
</organism>
<dbReference type="Proteomes" id="UP000054995">
    <property type="component" value="Unassembled WGS sequence"/>
</dbReference>
<dbReference type="Pfam" id="PF01239">
    <property type="entry name" value="PPTA"/>
    <property type="match status" value="4"/>
</dbReference>
<name>A0A0V1FBD5_TRIPS</name>
<sequence length="549" mass="64364">MHGRVRHVITDEERIKKKKKLEQYSKLRNCVFEKIKSGKFNEEAMQMSAALLLKNADFVTIWNCRRQFLLSLPKGDELEKHFQEELNLTKDCLYDNPKSYCVWFHRSWVLGHQSYPNFEKEFLLINEALKFDDRNFHCWDYRRFVCKLSKRNIEEELAYSETKVNEDFSNYSAWHYRSELLPQLYPSNDISLSQYPIAVEKLLEEISLVDNGIFTDPDDQTCWFYRNWLAGKREPPLTLLRVYVDFKLQIVSLCFSTAVELDEFNIALEFDKNCIVDFCWKSSDNSASTRVWYSQLDCQFCPKFKGTVNFIKAGKLQEFDSTISIYGDEIIVWQNDKTIASLNSKIDERVKESLLQCRKQYETLASMEQENHWPVVACVGITDILQDDSKHLKTFENISHLMKVDSKRISMYRYWKSKIFIESKSVCEISDLKSCDLYYLGNGFDFHKVVSLDICNNMIISLLPLQYAIHLRELYASGNQICSLKGIENLLGLVYIIVKNNSINESIKLSNLKYLKMINISANPICLCFNAVKFNEEFDTTATIVYDEL</sequence>
<evidence type="ECO:0000256" key="3">
    <source>
        <dbReference type="ARBA" id="ARBA00014772"/>
    </source>
</evidence>
<dbReference type="SUPFAM" id="SSF48439">
    <property type="entry name" value="Protein prenylyltransferase"/>
    <property type="match status" value="1"/>
</dbReference>
<comment type="function">
    <text evidence="9">Catalyzes the transfer of a geranyl-geranyl moiety from geranyl-geranyl pyrophosphate to cysteines occuring in specific C-terminal amino acid sequences.</text>
</comment>
<dbReference type="AlphaFoldDB" id="A0A0V1FBD5"/>
<keyword evidence="11" id="KW-1185">Reference proteome</keyword>
<comment type="caution">
    <text evidence="10">The sequence shown here is derived from an EMBL/GenBank/DDBJ whole genome shotgun (WGS) entry which is preliminary data.</text>
</comment>
<dbReference type="EC" id="2.5.1.60" evidence="2 9"/>
<evidence type="ECO:0000256" key="9">
    <source>
        <dbReference type="RuleBase" id="RU367120"/>
    </source>
</evidence>
<evidence type="ECO:0000256" key="2">
    <source>
        <dbReference type="ARBA" id="ARBA00012656"/>
    </source>
</evidence>
<accession>A0A0V1FBD5</accession>
<evidence type="ECO:0000256" key="8">
    <source>
        <dbReference type="ARBA" id="ARBA00047658"/>
    </source>
</evidence>
<keyword evidence="4 9" id="KW-0637">Prenyltransferase</keyword>
<evidence type="ECO:0000313" key="11">
    <source>
        <dbReference type="Proteomes" id="UP000054995"/>
    </source>
</evidence>
<dbReference type="EMBL" id="JYDT01000141">
    <property type="protein sequence ID" value="KRY83424.1"/>
    <property type="molecule type" value="Genomic_DNA"/>
</dbReference>
<protein>
    <recommendedName>
        <fullName evidence="3 9">Geranylgeranyl transferase type-2 subunit alpha</fullName>
        <ecNumber evidence="2 9">2.5.1.60</ecNumber>
    </recommendedName>
    <alternativeName>
        <fullName evidence="7 9">Geranylgeranyl transferase type II subunit alpha</fullName>
    </alternativeName>
</protein>
<dbReference type="PANTHER" id="PTHR11129">
    <property type="entry name" value="PROTEIN FARNESYLTRANSFERASE ALPHA SUBUNIT/RAB GERANYLGERANYL TRANSFERASE ALPHA SUBUNIT"/>
    <property type="match status" value="1"/>
</dbReference>
<dbReference type="OrthoDB" id="1658at2759"/>
<dbReference type="FunFam" id="1.25.40.120:FF:000035">
    <property type="entry name" value="Geranylgeranyl transferase type-2 subunit alpha"/>
    <property type="match status" value="1"/>
</dbReference>
<gene>
    <name evidence="10" type="primary">RABGGTA</name>
    <name evidence="10" type="ORF">T4D_4777</name>
</gene>